<protein>
    <submittedName>
        <fullName evidence="1">Asparaginase</fullName>
    </submittedName>
</protein>
<organism evidence="1 2">
    <name type="scientific">Paraoerskovia sediminicola</name>
    <dbReference type="NCBI Taxonomy" id="1138587"/>
    <lineage>
        <taxon>Bacteria</taxon>
        <taxon>Bacillati</taxon>
        <taxon>Actinomycetota</taxon>
        <taxon>Actinomycetes</taxon>
        <taxon>Micrococcales</taxon>
        <taxon>Cellulomonadaceae</taxon>
        <taxon>Paraoerskovia</taxon>
    </lineage>
</organism>
<accession>A0ABM8G3F8</accession>
<dbReference type="EMBL" id="AP027729">
    <property type="protein sequence ID" value="BDZ42570.1"/>
    <property type="molecule type" value="Genomic_DNA"/>
</dbReference>
<sequence length="333" mass="34088">MPPATTVADGAVPLAEVVRGDLVESTHLGHLVVLDADDAPRLALGRPDVVIWPRSCVKPVQATVMVRAGLDLPPRLLALAAASHDGTAEHVDGAREILAIAGLDEQALRSTPDVPLDPEAAATWRASGGGPDRITQNCSGKHAAMLLTCQVNGWSLDDYLDPTHPLQQAIAATLRELTGDPDGLPVSTDGCGAPLFSTTLSGLARALGRVAGAPRRDPDSAEATVARAMSAHPRMVAGARREGTRVMQAIPGVVAKDGADGVFAVGLPDGGSIAFKVLDGAGLPRPAIVVAALRAAGYDDPALDPIGRTPVLGGGVEVGSVRALLPADLRSDR</sequence>
<dbReference type="Proteomes" id="UP001321475">
    <property type="component" value="Chromosome"/>
</dbReference>
<dbReference type="PANTHER" id="PTHR42110">
    <property type="entry name" value="L-ASPARAGINASE, PUTATIVE (AFU_ORTHOLOGUE AFUA_3G11890)-RELATED"/>
    <property type="match status" value="1"/>
</dbReference>
<dbReference type="RefSeq" id="WP_286217035.1">
    <property type="nucleotide sequence ID" value="NZ_AP027729.1"/>
</dbReference>
<dbReference type="PANTHER" id="PTHR42110:SF1">
    <property type="entry name" value="L-ASPARAGINASE, PUTATIVE (AFU_ORTHOLOGUE AFUA_3G11890)-RELATED"/>
    <property type="match status" value="1"/>
</dbReference>
<dbReference type="Pfam" id="PF06089">
    <property type="entry name" value="Asparaginase_II"/>
    <property type="match status" value="1"/>
</dbReference>
<evidence type="ECO:0000313" key="1">
    <source>
        <dbReference type="EMBL" id="BDZ42570.1"/>
    </source>
</evidence>
<evidence type="ECO:0000313" key="2">
    <source>
        <dbReference type="Proteomes" id="UP001321475"/>
    </source>
</evidence>
<gene>
    <name evidence="1" type="ORF">GCM10025865_18690</name>
</gene>
<keyword evidence="2" id="KW-1185">Reference proteome</keyword>
<proteinExistence type="predicted"/>
<name>A0ABM8G3F8_9CELL</name>
<reference evidence="2" key="1">
    <citation type="journal article" date="2019" name="Int. J. Syst. Evol. Microbiol.">
        <title>The Global Catalogue of Microorganisms (GCM) 10K type strain sequencing project: providing services to taxonomists for standard genome sequencing and annotation.</title>
        <authorList>
            <consortium name="The Broad Institute Genomics Platform"/>
            <consortium name="The Broad Institute Genome Sequencing Center for Infectious Disease"/>
            <person name="Wu L."/>
            <person name="Ma J."/>
        </authorList>
    </citation>
    <scope>NUCLEOTIDE SEQUENCE [LARGE SCALE GENOMIC DNA]</scope>
    <source>
        <strain evidence="2">NBRC 108565</strain>
    </source>
</reference>
<dbReference type="InterPro" id="IPR010349">
    <property type="entry name" value="Asparaginase_II"/>
</dbReference>